<reference evidence="2 3" key="1">
    <citation type="submission" date="2014-03" db="EMBL/GenBank/DDBJ databases">
        <title>Bradyrhizobium valentinum sp. nov., isolated from effective nodules of Lupinus mariae-josephae, a lupine endemic of basic-lime soils in Eastern Spain.</title>
        <authorList>
            <person name="Duran D."/>
            <person name="Rey L."/>
            <person name="Navarro A."/>
            <person name="Busquets A."/>
            <person name="Imperial J."/>
            <person name="Ruiz-Argueso T."/>
        </authorList>
    </citation>
    <scope>NUCLEOTIDE SEQUENCE [LARGE SCALE GENOMIC DNA]</scope>
    <source>
        <strain evidence="2 3">Ro19</strain>
    </source>
</reference>
<name>A0A0R3MI55_9BRAD</name>
<keyword evidence="3" id="KW-1185">Reference proteome</keyword>
<comment type="caution">
    <text evidence="2">The sequence shown here is derived from an EMBL/GenBank/DDBJ whole genome shotgun (WGS) entry which is preliminary data.</text>
</comment>
<protein>
    <submittedName>
        <fullName evidence="2">Uncharacterized protein</fullName>
    </submittedName>
</protein>
<dbReference type="AlphaFoldDB" id="A0A0R3MI55"/>
<evidence type="ECO:0000256" key="1">
    <source>
        <dbReference type="SAM" id="MobiDB-lite"/>
    </source>
</evidence>
<feature type="compositionally biased region" description="Basic residues" evidence="1">
    <location>
        <begin position="123"/>
        <end position="137"/>
    </location>
</feature>
<dbReference type="RefSeq" id="WP_057847866.1">
    <property type="nucleotide sequence ID" value="NZ_LLYA01000215.1"/>
</dbReference>
<accession>A0A0R3MI55</accession>
<dbReference type="Proteomes" id="UP000052023">
    <property type="component" value="Unassembled WGS sequence"/>
</dbReference>
<gene>
    <name evidence="2" type="ORF">CQ13_36520</name>
</gene>
<dbReference type="EMBL" id="LLYA01000215">
    <property type="protein sequence ID" value="KRR16864.1"/>
    <property type="molecule type" value="Genomic_DNA"/>
</dbReference>
<proteinExistence type="predicted"/>
<feature type="region of interest" description="Disordered" evidence="1">
    <location>
        <begin position="112"/>
        <end position="137"/>
    </location>
</feature>
<evidence type="ECO:0000313" key="2">
    <source>
        <dbReference type="EMBL" id="KRR16864.1"/>
    </source>
</evidence>
<evidence type="ECO:0000313" key="3">
    <source>
        <dbReference type="Proteomes" id="UP000052023"/>
    </source>
</evidence>
<organism evidence="2 3">
    <name type="scientific">Bradyrhizobium retamae</name>
    <dbReference type="NCBI Taxonomy" id="1300035"/>
    <lineage>
        <taxon>Bacteria</taxon>
        <taxon>Pseudomonadati</taxon>
        <taxon>Pseudomonadota</taxon>
        <taxon>Alphaproteobacteria</taxon>
        <taxon>Hyphomicrobiales</taxon>
        <taxon>Nitrobacteraceae</taxon>
        <taxon>Bradyrhizobium</taxon>
    </lineage>
</organism>
<sequence>MTASPFDDIHLAWQGKTFTIPADRVMGAIKRIEDHLTLAELQRDAGRGTLRLGKMAAAYADVLRYAGAGAVTESDVYAGMFGEDAEKNVVGAVSMLLGMMIPHNVKLAVAKAQGGGPGEGNRRVRRAARRSSKRRSV</sequence>